<dbReference type="GO" id="GO:0005524">
    <property type="term" value="F:ATP binding"/>
    <property type="evidence" value="ECO:0007669"/>
    <property type="project" value="UniProtKB-KW"/>
</dbReference>
<evidence type="ECO:0000259" key="4">
    <source>
        <dbReference type="PROSITE" id="PS50893"/>
    </source>
</evidence>
<dbReference type="Proteomes" id="UP001138751">
    <property type="component" value="Unassembled WGS sequence"/>
</dbReference>
<dbReference type="SUPFAM" id="SSF52540">
    <property type="entry name" value="P-loop containing nucleoside triphosphate hydrolases"/>
    <property type="match status" value="1"/>
</dbReference>
<comment type="caution">
    <text evidence="5">The sequence shown here is derived from an EMBL/GenBank/DDBJ whole genome shotgun (WGS) entry which is preliminary data.</text>
</comment>
<keyword evidence="2" id="KW-0547">Nucleotide-binding</keyword>
<dbReference type="InterPro" id="IPR027417">
    <property type="entry name" value="P-loop_NTPase"/>
</dbReference>
<dbReference type="InterPro" id="IPR017871">
    <property type="entry name" value="ABC_transporter-like_CS"/>
</dbReference>
<keyword evidence="1" id="KW-0813">Transport</keyword>
<sequence>MCGGRRLRGAFVDTKAHVDGVPKIRLRGLSKAFGDKKVLDGVDLDIRAGHGMVILGGSGSGKSVTIKCILGLIQPDAGTIEIDGRDVLAMGRREREELNDRIGMLFQNGALFDSLPVWENVCFKLLAQKRITRGAARDKAAEVLAQVGLAASVGDLSPAELSGGMQKRVGLARAIAAQPDIIFFDEPTTGLDPIMGAVIDGLIVDVVKRLGATAVSITHDMASARRIGDDAAMIHRGKIVWTGAAAALGNTGNPLVDQFARGEREGPIQMELRR</sequence>
<dbReference type="InterPro" id="IPR003439">
    <property type="entry name" value="ABC_transporter-like_ATP-bd"/>
</dbReference>
<accession>A0A9X9WYW0</accession>
<dbReference type="SMART" id="SM00382">
    <property type="entry name" value="AAA"/>
    <property type="match status" value="1"/>
</dbReference>
<evidence type="ECO:0000256" key="3">
    <source>
        <dbReference type="ARBA" id="ARBA00022840"/>
    </source>
</evidence>
<dbReference type="InterPro" id="IPR003593">
    <property type="entry name" value="AAA+_ATPase"/>
</dbReference>
<organism evidence="5 6">
    <name type="scientific">Neoroseomonas soli</name>
    <dbReference type="NCBI Taxonomy" id="1081025"/>
    <lineage>
        <taxon>Bacteria</taxon>
        <taxon>Pseudomonadati</taxon>
        <taxon>Pseudomonadota</taxon>
        <taxon>Alphaproteobacteria</taxon>
        <taxon>Acetobacterales</taxon>
        <taxon>Acetobacteraceae</taxon>
        <taxon>Neoroseomonas</taxon>
    </lineage>
</organism>
<feature type="domain" description="ABC transporter" evidence="4">
    <location>
        <begin position="24"/>
        <end position="261"/>
    </location>
</feature>
<dbReference type="PROSITE" id="PS00211">
    <property type="entry name" value="ABC_TRANSPORTER_1"/>
    <property type="match status" value="1"/>
</dbReference>
<name>A0A9X9WYW0_9PROT</name>
<dbReference type="AlphaFoldDB" id="A0A9X9WYW0"/>
<evidence type="ECO:0000313" key="5">
    <source>
        <dbReference type="EMBL" id="MBR0672339.1"/>
    </source>
</evidence>
<keyword evidence="6" id="KW-1185">Reference proteome</keyword>
<dbReference type="PROSITE" id="PS50893">
    <property type="entry name" value="ABC_TRANSPORTER_2"/>
    <property type="match status" value="1"/>
</dbReference>
<reference evidence="5" key="1">
    <citation type="submission" date="2020-01" db="EMBL/GenBank/DDBJ databases">
        <authorList>
            <person name="Rat A."/>
        </authorList>
    </citation>
    <scope>NUCLEOTIDE SEQUENCE</scope>
    <source>
        <strain evidence="5">LMG 31231</strain>
    </source>
</reference>
<protein>
    <submittedName>
        <fullName evidence="5">ATP-binding cassette domain-containing protein</fullName>
    </submittedName>
</protein>
<evidence type="ECO:0000256" key="2">
    <source>
        <dbReference type="ARBA" id="ARBA00022741"/>
    </source>
</evidence>
<dbReference type="Pfam" id="PF00005">
    <property type="entry name" value="ABC_tran"/>
    <property type="match status" value="1"/>
</dbReference>
<keyword evidence="3 5" id="KW-0067">ATP-binding</keyword>
<dbReference type="PANTHER" id="PTHR43023">
    <property type="entry name" value="PROTEIN TRIGALACTOSYLDIACYLGLYCEROL 3, CHLOROPLASTIC"/>
    <property type="match status" value="1"/>
</dbReference>
<dbReference type="EMBL" id="JAAEDM010000038">
    <property type="protein sequence ID" value="MBR0672339.1"/>
    <property type="molecule type" value="Genomic_DNA"/>
</dbReference>
<proteinExistence type="predicted"/>
<dbReference type="PANTHER" id="PTHR43023:SF3">
    <property type="entry name" value="PROTEIN TRIGALACTOSYLDIACYLGLYCEROL 3, CHLOROPLASTIC"/>
    <property type="match status" value="1"/>
</dbReference>
<evidence type="ECO:0000313" key="6">
    <source>
        <dbReference type="Proteomes" id="UP001138751"/>
    </source>
</evidence>
<gene>
    <name evidence="5" type="ORF">GXW76_14240</name>
</gene>
<dbReference type="GO" id="GO:0016887">
    <property type="term" value="F:ATP hydrolysis activity"/>
    <property type="evidence" value="ECO:0007669"/>
    <property type="project" value="InterPro"/>
</dbReference>
<evidence type="ECO:0000256" key="1">
    <source>
        <dbReference type="ARBA" id="ARBA00022448"/>
    </source>
</evidence>
<reference evidence="5" key="2">
    <citation type="journal article" date="2021" name="Syst. Appl. Microbiol.">
        <title>Roseomonas hellenica sp. nov., isolated from roots of wild-growing Alkanna tinctoria.</title>
        <authorList>
            <person name="Rat A."/>
            <person name="Naranjo H.D."/>
            <person name="Lebbe L."/>
            <person name="Cnockaert M."/>
            <person name="Krigas N."/>
            <person name="Grigoriadou K."/>
            <person name="Maloupa E."/>
            <person name="Willems A."/>
        </authorList>
    </citation>
    <scope>NUCLEOTIDE SEQUENCE</scope>
    <source>
        <strain evidence="5">LMG 31231</strain>
    </source>
</reference>
<dbReference type="Gene3D" id="3.40.50.300">
    <property type="entry name" value="P-loop containing nucleotide triphosphate hydrolases"/>
    <property type="match status" value="1"/>
</dbReference>